<dbReference type="SUPFAM" id="SSF46785">
    <property type="entry name" value="Winged helix' DNA-binding domain"/>
    <property type="match status" value="1"/>
</dbReference>
<dbReference type="InterPro" id="IPR008920">
    <property type="entry name" value="TF_FadR/GntR_C"/>
</dbReference>
<dbReference type="InterPro" id="IPR050268">
    <property type="entry name" value="NADH-dep_flavin_reductase"/>
</dbReference>
<dbReference type="PANTHER" id="PTHR30466">
    <property type="entry name" value="FLAVIN REDUCTASE"/>
    <property type="match status" value="1"/>
</dbReference>
<keyword evidence="2" id="KW-0560">Oxidoreductase</keyword>
<dbReference type="RefSeq" id="WP_306273672.1">
    <property type="nucleotide sequence ID" value="NZ_CP130472.1"/>
</dbReference>
<evidence type="ECO:0000313" key="9">
    <source>
        <dbReference type="Proteomes" id="UP001235874"/>
    </source>
</evidence>
<dbReference type="InterPro" id="IPR036390">
    <property type="entry name" value="WH_DNA-bd_sf"/>
</dbReference>
<dbReference type="InterPro" id="IPR012349">
    <property type="entry name" value="Split_barrel_FMN-bd"/>
</dbReference>
<evidence type="ECO:0000256" key="4">
    <source>
        <dbReference type="ARBA" id="ARBA00023125"/>
    </source>
</evidence>
<dbReference type="KEGG" id="mprn:Q3V37_14100"/>
<dbReference type="GO" id="GO:0003677">
    <property type="term" value="F:DNA binding"/>
    <property type="evidence" value="ECO:0007669"/>
    <property type="project" value="UniProtKB-KW"/>
</dbReference>
<feature type="domain" description="GntR C-terminal" evidence="6">
    <location>
        <begin position="236"/>
        <end position="362"/>
    </location>
</feature>
<dbReference type="InterPro" id="IPR036388">
    <property type="entry name" value="WH-like_DNA-bd_sf"/>
</dbReference>
<keyword evidence="4" id="KW-0238">DNA-binding</keyword>
<dbReference type="Gene3D" id="1.20.120.530">
    <property type="entry name" value="GntR ligand-binding domain-like"/>
    <property type="match status" value="1"/>
</dbReference>
<reference evidence="8 9" key="1">
    <citation type="submission" date="2023-07" db="EMBL/GenBank/DDBJ databases">
        <title>Micromonospora profundi TRM 95458 converts glycerol to a new osmotic compound.</title>
        <authorList>
            <person name="Lu D."/>
        </authorList>
    </citation>
    <scope>NUCLEOTIDE SEQUENCE [LARGE SCALE GENOMIC DNA]</scope>
    <source>
        <strain evidence="8 9">TRM95458</strain>
    </source>
</reference>
<dbReference type="Gene3D" id="2.30.110.10">
    <property type="entry name" value="Electron Transport, Fmn-binding Protein, Chain A"/>
    <property type="match status" value="1"/>
</dbReference>
<gene>
    <name evidence="8" type="ORF">Q3V37_14100</name>
</gene>
<organism evidence="8 9">
    <name type="scientific">Micromonospora profundi</name>
    <dbReference type="NCBI Taxonomy" id="1420889"/>
    <lineage>
        <taxon>Bacteria</taxon>
        <taxon>Bacillati</taxon>
        <taxon>Actinomycetota</taxon>
        <taxon>Actinomycetes</taxon>
        <taxon>Micromonosporales</taxon>
        <taxon>Micromonosporaceae</taxon>
        <taxon>Micromonospora</taxon>
    </lineage>
</organism>
<evidence type="ECO:0000256" key="3">
    <source>
        <dbReference type="ARBA" id="ARBA00023015"/>
    </source>
</evidence>
<evidence type="ECO:0000256" key="5">
    <source>
        <dbReference type="ARBA" id="ARBA00023163"/>
    </source>
</evidence>
<accession>A0AAJ6HXX3</accession>
<evidence type="ECO:0000256" key="1">
    <source>
        <dbReference type="ARBA" id="ARBA00008898"/>
    </source>
</evidence>
<dbReference type="GO" id="GO:0010181">
    <property type="term" value="F:FMN binding"/>
    <property type="evidence" value="ECO:0007669"/>
    <property type="project" value="InterPro"/>
</dbReference>
<evidence type="ECO:0000259" key="6">
    <source>
        <dbReference type="SMART" id="SM00895"/>
    </source>
</evidence>
<keyword evidence="3" id="KW-0805">Transcription regulation</keyword>
<proteinExistence type="inferred from homology"/>
<dbReference type="GO" id="GO:0042602">
    <property type="term" value="F:riboflavin reductase (NADPH) activity"/>
    <property type="evidence" value="ECO:0007669"/>
    <property type="project" value="TreeGrafter"/>
</dbReference>
<feature type="domain" description="Flavin reductase like" evidence="7">
    <location>
        <begin position="18"/>
        <end position="160"/>
    </location>
</feature>
<dbReference type="SUPFAM" id="SSF48008">
    <property type="entry name" value="GntR ligand-binding domain-like"/>
    <property type="match status" value="1"/>
</dbReference>
<dbReference type="Pfam" id="PF07729">
    <property type="entry name" value="FCD"/>
    <property type="match status" value="1"/>
</dbReference>
<dbReference type="AlphaFoldDB" id="A0AAJ6HXX3"/>
<protein>
    <submittedName>
        <fullName evidence="8">Flavin reductase</fullName>
    </submittedName>
</protein>
<comment type="similarity">
    <text evidence="1">Belongs to the non-flavoprotein flavin reductase family.</text>
</comment>
<keyword evidence="5" id="KW-0804">Transcription</keyword>
<name>A0AAJ6HXX3_9ACTN</name>
<evidence type="ECO:0000256" key="2">
    <source>
        <dbReference type="ARBA" id="ARBA00023002"/>
    </source>
</evidence>
<dbReference type="SUPFAM" id="SSF50475">
    <property type="entry name" value="FMN-binding split barrel"/>
    <property type="match status" value="1"/>
</dbReference>
<dbReference type="PANTHER" id="PTHR30466:SF11">
    <property type="entry name" value="FLAVIN-DEPENDENT MONOOXYGENASE, REDUCTASE SUBUNIT HSAB"/>
    <property type="match status" value="1"/>
</dbReference>
<dbReference type="SMART" id="SM00895">
    <property type="entry name" value="FCD"/>
    <property type="match status" value="1"/>
</dbReference>
<dbReference type="Proteomes" id="UP001235874">
    <property type="component" value="Chromosome"/>
</dbReference>
<dbReference type="SMART" id="SM00903">
    <property type="entry name" value="Flavin_Reduct"/>
    <property type="match status" value="1"/>
</dbReference>
<dbReference type="EMBL" id="CP130472">
    <property type="protein sequence ID" value="WLS48257.1"/>
    <property type="molecule type" value="Genomic_DNA"/>
</dbReference>
<keyword evidence="9" id="KW-1185">Reference proteome</keyword>
<evidence type="ECO:0000313" key="8">
    <source>
        <dbReference type="EMBL" id="WLS48257.1"/>
    </source>
</evidence>
<dbReference type="InterPro" id="IPR011711">
    <property type="entry name" value="GntR_C"/>
</dbReference>
<dbReference type="Gene3D" id="1.10.10.10">
    <property type="entry name" value="Winged helix-like DNA-binding domain superfamily/Winged helix DNA-binding domain"/>
    <property type="match status" value="1"/>
</dbReference>
<dbReference type="Pfam" id="PF01613">
    <property type="entry name" value="Flavin_Reduct"/>
    <property type="match status" value="1"/>
</dbReference>
<sequence length="378" mass="40970">MTVVRTPHVDRDHFRNVVGCFATGVAILTSRGVQARAGMTVSALTSLSLDPPMVLVCVNRSVPTERSIAEAGTFCLNILGEGQEQLALQFARPSDDKFTGVRTHDGVLGNPVLTDALASIECEVSDTVQAGSHSIFIGRALDAQAREGLPLTYFRGGFGGLTLDRFNQVYQRLRDMILAREIDGSDDIDVPQLARRLDVEPAAVLAGLSTLRREGLVTSTDYGHRVAPFTVDDAAEAFEARAIIETGIADLTVGSVTGENLAVLDQLCSELCGFILNDEFTDFDAYLAANDRFHRFLVGLSGNRRAIAQYEALAMPTIMAQSFGKTRKSSSQFVDVHKRIVGGYQQRDLDAVKTAMRQYAVLATERARELLTSHGGSV</sequence>
<dbReference type="InterPro" id="IPR002563">
    <property type="entry name" value="Flavin_Rdtase-like_dom"/>
</dbReference>
<evidence type="ECO:0000259" key="7">
    <source>
        <dbReference type="SMART" id="SM00903"/>
    </source>
</evidence>